<evidence type="ECO:0000256" key="4">
    <source>
        <dbReference type="RuleBase" id="RU003330"/>
    </source>
</evidence>
<dbReference type="AlphaFoldDB" id="A0AAV9VTZ3"/>
<dbReference type="Gene3D" id="3.40.50.300">
    <property type="entry name" value="P-loop containing nucleotide triphosphate hydrolases"/>
    <property type="match status" value="1"/>
</dbReference>
<keyword evidence="3 4" id="KW-0418">Kinase</keyword>
<evidence type="ECO:0000256" key="1">
    <source>
        <dbReference type="ARBA" id="ARBA00022679"/>
    </source>
</evidence>
<dbReference type="SUPFAM" id="SSF52540">
    <property type="entry name" value="P-loop containing nucleoside triphosphate hydrolases"/>
    <property type="match status" value="1"/>
</dbReference>
<comment type="similarity">
    <text evidence="4">Belongs to the adenylate kinase family.</text>
</comment>
<dbReference type="PRINTS" id="PR00094">
    <property type="entry name" value="ADENYLTKNASE"/>
</dbReference>
<gene>
    <name evidence="5" type="ORF">TWF481_003024</name>
</gene>
<sequence>MDAADSENEVRRYFAIIFILGAPGAGKSTLCAHLAKTYNLAHFSVGDGLRIWMRANRDTPLAERIQQKLQNQGFLTSEELNPFVIQAIQDALMKQETCNGILLDGFPRCMEQLNSWNIWPFPADLTLKGGSKPDIVLSFKVIKEIAKARYLARGRDGNDNDNIFEKRFVEYKSETLPVEEAYRKRGMLIEFDANGTKEENVGALTGKLEESGLWQRLVVNGDSGQSFFIV</sequence>
<dbReference type="CDD" id="cd01428">
    <property type="entry name" value="ADK"/>
    <property type="match status" value="1"/>
</dbReference>
<dbReference type="GO" id="GO:0005524">
    <property type="term" value="F:ATP binding"/>
    <property type="evidence" value="ECO:0007669"/>
    <property type="project" value="InterPro"/>
</dbReference>
<dbReference type="PANTHER" id="PTHR23359">
    <property type="entry name" value="NUCLEOTIDE KINASE"/>
    <property type="match status" value="1"/>
</dbReference>
<accession>A0AAV9VTZ3</accession>
<evidence type="ECO:0000313" key="5">
    <source>
        <dbReference type="EMBL" id="KAK6495979.1"/>
    </source>
</evidence>
<dbReference type="GO" id="GO:0019205">
    <property type="term" value="F:nucleobase-containing compound kinase activity"/>
    <property type="evidence" value="ECO:0007669"/>
    <property type="project" value="InterPro"/>
</dbReference>
<dbReference type="InterPro" id="IPR033690">
    <property type="entry name" value="Adenylat_kinase_CS"/>
</dbReference>
<keyword evidence="1 4" id="KW-0808">Transferase</keyword>
<protein>
    <recommendedName>
        <fullName evidence="7">Adenylate kinase</fullName>
    </recommendedName>
</protein>
<dbReference type="GO" id="GO:0006139">
    <property type="term" value="P:nucleobase-containing compound metabolic process"/>
    <property type="evidence" value="ECO:0007669"/>
    <property type="project" value="InterPro"/>
</dbReference>
<keyword evidence="2" id="KW-0547">Nucleotide-binding</keyword>
<reference evidence="5 6" key="1">
    <citation type="submission" date="2023-08" db="EMBL/GenBank/DDBJ databases">
        <authorList>
            <person name="Palmer J.M."/>
        </authorList>
    </citation>
    <scope>NUCLEOTIDE SEQUENCE [LARGE SCALE GENOMIC DNA]</scope>
    <source>
        <strain evidence="5 6">TWF481</strain>
    </source>
</reference>
<name>A0AAV9VTZ3_9PEZI</name>
<dbReference type="InterPro" id="IPR000850">
    <property type="entry name" value="Adenylat/UMP-CMP_kin"/>
</dbReference>
<dbReference type="Pfam" id="PF00406">
    <property type="entry name" value="ADK"/>
    <property type="match status" value="1"/>
</dbReference>
<dbReference type="PROSITE" id="PS00113">
    <property type="entry name" value="ADENYLATE_KINASE"/>
    <property type="match status" value="1"/>
</dbReference>
<organism evidence="5 6">
    <name type="scientific">Arthrobotrys musiformis</name>
    <dbReference type="NCBI Taxonomy" id="47236"/>
    <lineage>
        <taxon>Eukaryota</taxon>
        <taxon>Fungi</taxon>
        <taxon>Dikarya</taxon>
        <taxon>Ascomycota</taxon>
        <taxon>Pezizomycotina</taxon>
        <taxon>Orbiliomycetes</taxon>
        <taxon>Orbiliales</taxon>
        <taxon>Orbiliaceae</taxon>
        <taxon>Arthrobotrys</taxon>
    </lineage>
</organism>
<dbReference type="InterPro" id="IPR027417">
    <property type="entry name" value="P-loop_NTPase"/>
</dbReference>
<dbReference type="HAMAP" id="MF_00235">
    <property type="entry name" value="Adenylate_kinase_Adk"/>
    <property type="match status" value="1"/>
</dbReference>
<keyword evidence="6" id="KW-1185">Reference proteome</keyword>
<proteinExistence type="inferred from homology"/>
<evidence type="ECO:0000313" key="6">
    <source>
        <dbReference type="Proteomes" id="UP001370758"/>
    </source>
</evidence>
<dbReference type="EMBL" id="JAVHJL010000012">
    <property type="protein sequence ID" value="KAK6495979.1"/>
    <property type="molecule type" value="Genomic_DNA"/>
</dbReference>
<evidence type="ECO:0000256" key="3">
    <source>
        <dbReference type="ARBA" id="ARBA00022777"/>
    </source>
</evidence>
<comment type="caution">
    <text evidence="5">The sequence shown here is derived from an EMBL/GenBank/DDBJ whole genome shotgun (WGS) entry which is preliminary data.</text>
</comment>
<dbReference type="Proteomes" id="UP001370758">
    <property type="component" value="Unassembled WGS sequence"/>
</dbReference>
<evidence type="ECO:0000256" key="2">
    <source>
        <dbReference type="ARBA" id="ARBA00022741"/>
    </source>
</evidence>
<evidence type="ECO:0008006" key="7">
    <source>
        <dbReference type="Google" id="ProtNLM"/>
    </source>
</evidence>